<evidence type="ECO:0000256" key="1">
    <source>
        <dbReference type="ARBA" id="ARBA00004123"/>
    </source>
</evidence>
<dbReference type="GO" id="GO:0003688">
    <property type="term" value="F:DNA replication origin binding"/>
    <property type="evidence" value="ECO:0007669"/>
    <property type="project" value="TreeGrafter"/>
</dbReference>
<dbReference type="GO" id="GO:0005664">
    <property type="term" value="C:nuclear origin of replication recognition complex"/>
    <property type="evidence" value="ECO:0007669"/>
    <property type="project" value="TreeGrafter"/>
</dbReference>
<dbReference type="Gene3D" id="3.40.50.300">
    <property type="entry name" value="P-loop containing nucleotide triphosphate hydrolases"/>
    <property type="match status" value="1"/>
</dbReference>
<keyword evidence="6" id="KW-0539">Nucleus</keyword>
<reference evidence="12" key="1">
    <citation type="submission" date="2016-02" db="EMBL/GenBank/DDBJ databases">
        <title>Draft genome sequence of Microdochium bolleyi, a fungal endophyte of beachgrass.</title>
        <authorList>
            <consortium name="DOE Joint Genome Institute"/>
            <person name="David A.S."/>
            <person name="May G."/>
            <person name="Haridas S."/>
            <person name="Lim J."/>
            <person name="Wang M."/>
            <person name="Labutti K."/>
            <person name="Lipzen A."/>
            <person name="Barry K."/>
            <person name="Grigoriev I.V."/>
        </authorList>
    </citation>
    <scope>NUCLEOTIDE SEQUENCE [LARGE SCALE GENOMIC DNA]</scope>
    <source>
        <strain evidence="12">J235TASD1</strain>
    </source>
</reference>
<accession>A0A136IXG5</accession>
<evidence type="ECO:0000256" key="5">
    <source>
        <dbReference type="ARBA" id="ARBA00022840"/>
    </source>
</evidence>
<gene>
    <name evidence="11" type="ORF">Micbo1qcDRAFT_196455</name>
</gene>
<evidence type="ECO:0000256" key="6">
    <source>
        <dbReference type="ARBA" id="ARBA00023242"/>
    </source>
</evidence>
<keyword evidence="4" id="KW-0547">Nucleotide-binding</keyword>
<evidence type="ECO:0000256" key="3">
    <source>
        <dbReference type="ARBA" id="ARBA00022705"/>
    </source>
</evidence>
<dbReference type="EMBL" id="KQ964254">
    <property type="protein sequence ID" value="KXJ89633.1"/>
    <property type="molecule type" value="Genomic_DNA"/>
</dbReference>
<evidence type="ECO:0000259" key="10">
    <source>
        <dbReference type="Pfam" id="PF21639"/>
    </source>
</evidence>
<evidence type="ECO:0000256" key="2">
    <source>
        <dbReference type="ARBA" id="ARBA00006269"/>
    </source>
</evidence>
<keyword evidence="5" id="KW-0067">ATP-binding</keyword>
<feature type="region of interest" description="Disordered" evidence="7">
    <location>
        <begin position="82"/>
        <end position="103"/>
    </location>
</feature>
<dbReference type="OrthoDB" id="365981at2759"/>
<evidence type="ECO:0000256" key="7">
    <source>
        <dbReference type="SAM" id="MobiDB-lite"/>
    </source>
</evidence>
<dbReference type="PANTHER" id="PTHR12705">
    <property type="entry name" value="ORIGIN RECOGNITION COMPLEX SUBUNIT 5"/>
    <property type="match status" value="1"/>
</dbReference>
<dbReference type="InterPro" id="IPR020796">
    <property type="entry name" value="ORC5"/>
</dbReference>
<organism evidence="11 12">
    <name type="scientific">Microdochium bolleyi</name>
    <dbReference type="NCBI Taxonomy" id="196109"/>
    <lineage>
        <taxon>Eukaryota</taxon>
        <taxon>Fungi</taxon>
        <taxon>Dikarya</taxon>
        <taxon>Ascomycota</taxon>
        <taxon>Pezizomycotina</taxon>
        <taxon>Sordariomycetes</taxon>
        <taxon>Xylariomycetidae</taxon>
        <taxon>Xylariales</taxon>
        <taxon>Microdochiaceae</taxon>
        <taxon>Microdochium</taxon>
    </lineage>
</organism>
<dbReference type="InterPro" id="IPR047088">
    <property type="entry name" value="ORC5_C"/>
</dbReference>
<dbReference type="Pfam" id="PF14630">
    <property type="entry name" value="ORC5_C"/>
    <property type="match status" value="1"/>
</dbReference>
<keyword evidence="12" id="KW-1185">Reference proteome</keyword>
<evidence type="ECO:0000259" key="8">
    <source>
        <dbReference type="Pfam" id="PF13191"/>
    </source>
</evidence>
<dbReference type="InterPro" id="IPR027417">
    <property type="entry name" value="P-loop_NTPase"/>
</dbReference>
<dbReference type="Proteomes" id="UP000070501">
    <property type="component" value="Unassembled WGS sequence"/>
</dbReference>
<name>A0A136IXG5_9PEZI</name>
<dbReference type="InterPro" id="IPR048866">
    <property type="entry name" value="ORC5_lid"/>
</dbReference>
<dbReference type="Pfam" id="PF21639">
    <property type="entry name" value="ORC5_lid"/>
    <property type="match status" value="1"/>
</dbReference>
<dbReference type="PANTHER" id="PTHR12705:SF0">
    <property type="entry name" value="ORIGIN RECOGNITION COMPLEX SUBUNIT 5"/>
    <property type="match status" value="1"/>
</dbReference>
<proteinExistence type="inferred from homology"/>
<protein>
    <submittedName>
        <fullName evidence="11">Origin recognition complex subunit 5 C-terminus-domain-containing protein</fullName>
    </submittedName>
</protein>
<evidence type="ECO:0000313" key="11">
    <source>
        <dbReference type="EMBL" id="KXJ89633.1"/>
    </source>
</evidence>
<dbReference type="STRING" id="196109.A0A136IXG5"/>
<feature type="domain" description="Orc1-like AAA ATPase" evidence="8">
    <location>
        <begin position="146"/>
        <end position="294"/>
    </location>
</feature>
<dbReference type="AlphaFoldDB" id="A0A136IXG5"/>
<evidence type="ECO:0000313" key="12">
    <source>
        <dbReference type="Proteomes" id="UP000070501"/>
    </source>
</evidence>
<evidence type="ECO:0000259" key="9">
    <source>
        <dbReference type="Pfam" id="PF14630"/>
    </source>
</evidence>
<dbReference type="InterPro" id="IPR041664">
    <property type="entry name" value="AAA_16"/>
</dbReference>
<dbReference type="SUPFAM" id="SSF52540">
    <property type="entry name" value="P-loop containing nucleoside triphosphate hydrolases"/>
    <property type="match status" value="1"/>
</dbReference>
<feature type="domain" description="Origin recognition complex subunit 5 C-terminal" evidence="9">
    <location>
        <begin position="496"/>
        <end position="661"/>
    </location>
</feature>
<keyword evidence="3" id="KW-0235">DNA replication</keyword>
<dbReference type="GO" id="GO:0006270">
    <property type="term" value="P:DNA replication initiation"/>
    <property type="evidence" value="ECO:0007669"/>
    <property type="project" value="TreeGrafter"/>
</dbReference>
<comment type="similarity">
    <text evidence="2">Belongs to the ORC5 family.</text>
</comment>
<evidence type="ECO:0000256" key="4">
    <source>
        <dbReference type="ARBA" id="ARBA00022741"/>
    </source>
</evidence>
<dbReference type="Pfam" id="PF13191">
    <property type="entry name" value="AAA_16"/>
    <property type="match status" value="1"/>
</dbReference>
<feature type="domain" description="ORC5 lid" evidence="10">
    <location>
        <begin position="357"/>
        <end position="416"/>
    </location>
</feature>
<sequence>MSADSKVGCKAPVLCGLEAPEEQTAWSYSLLKEEQRGFTAMTDSWSLKQGTTTSGDFMQLFPGGKSWRMPRMVEECCMPTGTGLRTVQPRSPHTHLDGLGPGRGRHLTHTRRELDHPVALHLQSSTMASNLFQLPDELLAALVDSFPCRDAQIRSLATLVYPRAAPCRNLIIHGTEATGKTAITTALLSAMRHDASAELRFAIVKSTECVTARHLYERTVAAVADALSWEGKLGSCETLAALTVELSKMLGHFASSQSQPQPPPKRFVLVFDAIDRQRDSPPLLLPGLARLSEIIPQLTTVFTLTAPAPALLRTSAVAHLYFPPYTKTDYVAILNLPQHLPAAPLPNTTQQETNDLWTRFTAAVHDSLVRSALRTLPSFQQACAALWPRFTAPVAAGTHKAREFSKLLIAARVYFQDETVLEPKLVVANTAASATAAVDSKDTLSTPSMSATITTTTTTTTATLTTRNALITSTTTKDSKPNPSSRRNLNDLSVLLPPTARLLLMAAYLASHNAPRHDMTLFSTWHNGKRRRGGGIAVPGASRRGPKPKHRKIARKLLGPGVFVMERMMAIYLATRPEWAPTSGGGGSGSGGEEGKLNMSVDGDVGMAIATLTSLRLLVRVGGMASGTGDMDRGGRWRVNVGWEVIRGIGRSMGVEVEEWLVE</sequence>
<dbReference type="InParanoid" id="A0A136IXG5"/>
<comment type="subcellular location">
    <subcellularLocation>
        <location evidence="1">Nucleus</location>
    </subcellularLocation>
</comment>